<feature type="signal peptide" evidence="7">
    <location>
        <begin position="1"/>
        <end position="24"/>
    </location>
</feature>
<evidence type="ECO:0000313" key="10">
    <source>
        <dbReference type="Proteomes" id="UP000199073"/>
    </source>
</evidence>
<organism evidence="9 10">
    <name type="scientific">Desulforhopalus singaporensis</name>
    <dbReference type="NCBI Taxonomy" id="91360"/>
    <lineage>
        <taxon>Bacteria</taxon>
        <taxon>Pseudomonadati</taxon>
        <taxon>Thermodesulfobacteriota</taxon>
        <taxon>Desulfobulbia</taxon>
        <taxon>Desulfobulbales</taxon>
        <taxon>Desulfocapsaceae</taxon>
        <taxon>Desulforhopalus</taxon>
    </lineage>
</organism>
<evidence type="ECO:0000256" key="3">
    <source>
        <dbReference type="ARBA" id="ARBA00022723"/>
    </source>
</evidence>
<keyword evidence="7" id="KW-0732">Signal</keyword>
<keyword evidence="2 6" id="KW-0349">Heme</keyword>
<dbReference type="GO" id="GO:0020037">
    <property type="term" value="F:heme binding"/>
    <property type="evidence" value="ECO:0007669"/>
    <property type="project" value="InterPro"/>
</dbReference>
<dbReference type="InterPro" id="IPR036909">
    <property type="entry name" value="Cyt_c-like_dom_sf"/>
</dbReference>
<evidence type="ECO:0000256" key="1">
    <source>
        <dbReference type="ARBA" id="ARBA00022448"/>
    </source>
</evidence>
<reference evidence="9 10" key="1">
    <citation type="submission" date="2016-10" db="EMBL/GenBank/DDBJ databases">
        <authorList>
            <person name="de Groot N.N."/>
        </authorList>
    </citation>
    <scope>NUCLEOTIDE SEQUENCE [LARGE SCALE GENOMIC DNA]</scope>
    <source>
        <strain evidence="9 10">DSM 12130</strain>
    </source>
</reference>
<dbReference type="InterPro" id="IPR009056">
    <property type="entry name" value="Cyt_c-like_dom"/>
</dbReference>
<evidence type="ECO:0000256" key="5">
    <source>
        <dbReference type="ARBA" id="ARBA00023004"/>
    </source>
</evidence>
<evidence type="ECO:0000259" key="8">
    <source>
        <dbReference type="PROSITE" id="PS51007"/>
    </source>
</evidence>
<keyword evidence="4" id="KW-0249">Electron transport</keyword>
<evidence type="ECO:0000256" key="2">
    <source>
        <dbReference type="ARBA" id="ARBA00022617"/>
    </source>
</evidence>
<dbReference type="RefSeq" id="WP_092220155.1">
    <property type="nucleotide sequence ID" value="NZ_FNJI01000005.1"/>
</dbReference>
<accession>A0A1H0LVG6</accession>
<dbReference type="EMBL" id="FNJI01000005">
    <property type="protein sequence ID" value="SDO72167.1"/>
    <property type="molecule type" value="Genomic_DNA"/>
</dbReference>
<dbReference type="GO" id="GO:0009055">
    <property type="term" value="F:electron transfer activity"/>
    <property type="evidence" value="ECO:0007669"/>
    <property type="project" value="InterPro"/>
</dbReference>
<gene>
    <name evidence="9" type="ORF">SAMN05660330_00872</name>
</gene>
<dbReference type="AlphaFoldDB" id="A0A1H0LVG6"/>
<keyword evidence="1" id="KW-0813">Transport</keyword>
<dbReference type="STRING" id="91360.SAMN05660330_00872"/>
<feature type="domain" description="Cytochrome c" evidence="8">
    <location>
        <begin position="45"/>
        <end position="129"/>
    </location>
</feature>
<name>A0A1H0LVG6_9BACT</name>
<dbReference type="OrthoDB" id="9773456at2"/>
<keyword evidence="5 6" id="KW-0408">Iron</keyword>
<proteinExistence type="predicted"/>
<dbReference type="SUPFAM" id="SSF46626">
    <property type="entry name" value="Cytochrome c"/>
    <property type="match status" value="1"/>
</dbReference>
<dbReference type="Pfam" id="PF13442">
    <property type="entry name" value="Cytochrome_CBB3"/>
    <property type="match status" value="1"/>
</dbReference>
<evidence type="ECO:0000256" key="6">
    <source>
        <dbReference type="PROSITE-ProRule" id="PRU00433"/>
    </source>
</evidence>
<protein>
    <submittedName>
        <fullName evidence="9">Cytochrome C oxidase, cbb3-type, subunit III</fullName>
    </submittedName>
</protein>
<dbReference type="PROSITE" id="PS51007">
    <property type="entry name" value="CYTC"/>
    <property type="match status" value="1"/>
</dbReference>
<dbReference type="PANTHER" id="PTHR37823">
    <property type="entry name" value="CYTOCHROME C-553-LIKE"/>
    <property type="match status" value="1"/>
</dbReference>
<dbReference type="InterPro" id="IPR051811">
    <property type="entry name" value="Cytochrome_c550/c551-like"/>
</dbReference>
<dbReference type="GO" id="GO:0046872">
    <property type="term" value="F:metal ion binding"/>
    <property type="evidence" value="ECO:0007669"/>
    <property type="project" value="UniProtKB-KW"/>
</dbReference>
<keyword evidence="3 6" id="KW-0479">Metal-binding</keyword>
<keyword evidence="10" id="KW-1185">Reference proteome</keyword>
<evidence type="ECO:0000313" key="9">
    <source>
        <dbReference type="EMBL" id="SDO72167.1"/>
    </source>
</evidence>
<dbReference type="Gene3D" id="1.10.760.10">
    <property type="entry name" value="Cytochrome c-like domain"/>
    <property type="match status" value="1"/>
</dbReference>
<dbReference type="Proteomes" id="UP000199073">
    <property type="component" value="Unassembled WGS sequence"/>
</dbReference>
<feature type="chain" id="PRO_5011507226" evidence="7">
    <location>
        <begin position="25"/>
        <end position="130"/>
    </location>
</feature>
<sequence>MKNRLLWICAGVLVLTIVCFQAVAHEWMAPRKAAELTSPLAVDDVVVAAGKKVYQENCGFCHGGALEGKSADQAGLAKGPPNLIKSFKAHGEGDFFWKIKEGRGDMPSFKEELSPDQIWSVIGYISSESD</sequence>
<evidence type="ECO:0000256" key="4">
    <source>
        <dbReference type="ARBA" id="ARBA00022982"/>
    </source>
</evidence>
<evidence type="ECO:0000256" key="7">
    <source>
        <dbReference type="SAM" id="SignalP"/>
    </source>
</evidence>